<dbReference type="InterPro" id="IPR015421">
    <property type="entry name" value="PyrdxlP-dep_Trfase_major"/>
</dbReference>
<dbReference type="Gene3D" id="3.90.1150.10">
    <property type="entry name" value="Aspartate Aminotransferase, domain 1"/>
    <property type="match status" value="1"/>
</dbReference>
<keyword evidence="1" id="KW-0032">Aminotransferase</keyword>
<evidence type="ECO:0000313" key="1">
    <source>
        <dbReference type="EMBL" id="MBF4802995.1"/>
    </source>
</evidence>
<dbReference type="Gene3D" id="3.40.640.10">
    <property type="entry name" value="Type I PLP-dependent aspartate aminotransferase-like (Major domain)"/>
    <property type="match status" value="1"/>
</dbReference>
<keyword evidence="1" id="KW-0808">Transferase</keyword>
<dbReference type="PANTHER" id="PTHR43799">
    <property type="entry name" value="AMINOTRANSFERASE, PUTATIVE-RELATED"/>
    <property type="match status" value="1"/>
</dbReference>
<dbReference type="InterPro" id="IPR024551">
    <property type="entry name" value="AspAT_Ic"/>
</dbReference>
<proteinExistence type="predicted"/>
<protein>
    <submittedName>
        <fullName evidence="1">Aminotransferase class I/II-fold pyridoxal phosphate-dependent enzyme</fullName>
    </submittedName>
</protein>
<dbReference type="SUPFAM" id="SSF53383">
    <property type="entry name" value="PLP-dependent transferases"/>
    <property type="match status" value="1"/>
</dbReference>
<gene>
    <name evidence="1" type="ORF">HXK24_04125</name>
</gene>
<accession>A0A9D5X3U4</accession>
<sequence>MFELVSRELFQPKSTSEQNAYQKMSDAELNQVLELIGQEARALGEKNLKLDMARGKPSPAQTALSKPMLDELNSASDLTDRGSFADNYGDPWGLPSARAFAAELTGVPADQVIVNGSSSLNLMHDIISHAVTHGLAGQPSWAEQMASAKAQGTTLKFLCPAPGYDRHFAITQHYGLENVAVPMTEDGPNMDVVKELVENDSSVKGIWCVPRFANPTGITYSDEVVRAFANLKPAAPDFRIFWDNAYAIHAFVPESEAPQLLNIFDALAEVAAGGAQKNLVIAFASTAKVTFPSSGMAWVAASPADFKEIQSAFKVARVSPEKISQLAHVRFLKDAQGVEAHMQKHAELLRPRFDLVESKLQEGLGDLAVATWSHPKGGYFVSFDGPVGSARAIVSRAHELGVTMTPAGATWPSGKDPFDTNIRIAPSYPTLEELDAALDVFIVAVKQVSARLAKVDRGQSVWG</sequence>
<dbReference type="Pfam" id="PF12897">
    <property type="entry name" value="Asp_aminotransf"/>
    <property type="match status" value="1"/>
</dbReference>
<dbReference type="CDD" id="cd00609">
    <property type="entry name" value="AAT_like"/>
    <property type="match status" value="1"/>
</dbReference>
<dbReference type="AlphaFoldDB" id="A0A9D5X3U4"/>
<dbReference type="InterPro" id="IPR015424">
    <property type="entry name" value="PyrdxlP-dep_Trfase"/>
</dbReference>
<dbReference type="Proteomes" id="UP000787322">
    <property type="component" value="Unassembled WGS sequence"/>
</dbReference>
<dbReference type="EMBL" id="JABZGU010000083">
    <property type="protein sequence ID" value="MBF4802995.1"/>
    <property type="molecule type" value="Genomic_DNA"/>
</dbReference>
<dbReference type="InterPro" id="IPR015422">
    <property type="entry name" value="PyrdxlP-dep_Trfase_small"/>
</dbReference>
<comment type="caution">
    <text evidence="1">The sequence shown here is derived from an EMBL/GenBank/DDBJ whole genome shotgun (WGS) entry which is preliminary data.</text>
</comment>
<reference evidence="1" key="1">
    <citation type="submission" date="2020-04" db="EMBL/GenBank/DDBJ databases">
        <title>Deep metagenomics examines the oral microbiome during advanced dental caries in children, revealing novel taxa and co-occurrences with host molecules.</title>
        <authorList>
            <person name="Baker J.L."/>
            <person name="Morton J.T."/>
            <person name="Dinis M."/>
            <person name="Alvarez R."/>
            <person name="Tran N.C."/>
            <person name="Knight R."/>
            <person name="Edlund A."/>
        </authorList>
    </citation>
    <scope>NUCLEOTIDE SEQUENCE</scope>
    <source>
        <strain evidence="1">JCVI_3_bin.11</strain>
    </source>
</reference>
<dbReference type="GO" id="GO:0004069">
    <property type="term" value="F:L-aspartate:2-oxoglutarate aminotransferase activity"/>
    <property type="evidence" value="ECO:0007669"/>
    <property type="project" value="InterPro"/>
</dbReference>
<dbReference type="PANTHER" id="PTHR43799:SF1">
    <property type="entry name" value="ASPARTATE AMINOTRANSFERASE"/>
    <property type="match status" value="1"/>
</dbReference>
<evidence type="ECO:0000313" key="2">
    <source>
        <dbReference type="Proteomes" id="UP000787322"/>
    </source>
</evidence>
<name>A0A9D5X3U4_9ACTN</name>
<organism evidence="1 2">
    <name type="scientific">Lancefieldella parvula</name>
    <dbReference type="NCBI Taxonomy" id="1382"/>
    <lineage>
        <taxon>Bacteria</taxon>
        <taxon>Bacillati</taxon>
        <taxon>Actinomycetota</taxon>
        <taxon>Coriobacteriia</taxon>
        <taxon>Coriobacteriales</taxon>
        <taxon>Atopobiaceae</taxon>
        <taxon>Lancefieldella</taxon>
    </lineage>
</organism>